<feature type="domain" description="DUF5916" evidence="2">
    <location>
        <begin position="222"/>
        <end position="318"/>
    </location>
</feature>
<dbReference type="EMBL" id="QTSU01000002">
    <property type="protein sequence ID" value="RDZ27256.1"/>
    <property type="molecule type" value="Genomic_DNA"/>
</dbReference>
<keyword evidence="4" id="KW-1185">Reference proteome</keyword>
<evidence type="ECO:0000259" key="2">
    <source>
        <dbReference type="Pfam" id="PF19313"/>
    </source>
</evidence>
<organism evidence="3 4">
    <name type="scientific">Lysobacter silvisoli</name>
    <dbReference type="NCBI Taxonomy" id="2293254"/>
    <lineage>
        <taxon>Bacteria</taxon>
        <taxon>Pseudomonadati</taxon>
        <taxon>Pseudomonadota</taxon>
        <taxon>Gammaproteobacteria</taxon>
        <taxon>Lysobacterales</taxon>
        <taxon>Lysobacteraceae</taxon>
        <taxon>Lysobacter</taxon>
    </lineage>
</organism>
<proteinExistence type="predicted"/>
<dbReference type="Proteomes" id="UP000264492">
    <property type="component" value="Unassembled WGS sequence"/>
</dbReference>
<evidence type="ECO:0000256" key="1">
    <source>
        <dbReference type="SAM" id="SignalP"/>
    </source>
</evidence>
<sequence>MVVRSAWLVLALSVSAPAMAAIVVDGRLDEAEWAQAQRYDRFLVTEPFRLDPPPHGATTVAKLVSTPQGIAVAFEAAQPSALPRVKPRLQRDQPRAADRVNVSIDFDGDARNAYSFSVDLSGSIQDGVVDSERLLSLDWDTDWTWAVDEDEQGWRAELLIPWSVAPMRGSDSERRKVRVYFSRTLGASGEVLAYPAVSPERGRFVSGFEELEIAQYRASLLRVWPYLTARRDFVGQRSQYQAGLDLFWKPSPSFQLSAALNPDFGQVESDDLVISFDAVETFYSDKRPFFTENQSAFNLTTPDAGRLIHTRRIGAAADDGSGAAEIDAAVKLNGSLGRMGYGVLAASERGHAGRDFYAARLQYPLRPGLNLGWLGTYAHRPYLDREAQVQALDMNWRRGDELILDAQVLTSAIAQAGSRRSGQGAWLRINWVPSERWDYELEATHFGRDFDFNDLGFQRRGNLNELELTAAYEHPIAAPESRLAGTGWVGELMLRSNDSGLRLPVWLRLGHRLDFRSGNRLYLETNLIGAGWDDLISRGHGPLRRRDRYDFEATFTSRRYGAWAFEAALLGVPVGLGSRQDWTTRWLANWYPADTFNASLEFAPSASGDWLVWESGELFGRYGRRGESVALGMNWFPARKHELRLKSEWVAIRADAGRRYRLTPGGGLVATGETRPDFDVNSFGLQLRYRYEFGPQSELFLAYSRGGFRRSQRERGDTFDLLDDALALRDSDQLLAKLRYRF</sequence>
<protein>
    <recommendedName>
        <fullName evidence="2">DUF5916 domain-containing protein</fullName>
    </recommendedName>
</protein>
<gene>
    <name evidence="3" type="ORF">DX914_13490</name>
</gene>
<reference evidence="3 4" key="1">
    <citation type="submission" date="2018-08" db="EMBL/GenBank/DDBJ databases">
        <title>Lysobacter sp. zong2l5, whole genome shotgun sequence.</title>
        <authorList>
            <person name="Zhang X."/>
            <person name="Feng G."/>
            <person name="Zhu H."/>
        </authorList>
    </citation>
    <scope>NUCLEOTIDE SEQUENCE [LARGE SCALE GENOMIC DNA]</scope>
    <source>
        <strain evidence="4">zong2l5</strain>
    </source>
</reference>
<accession>A0A371K010</accession>
<dbReference type="Gene3D" id="2.60.40.1190">
    <property type="match status" value="1"/>
</dbReference>
<evidence type="ECO:0000313" key="4">
    <source>
        <dbReference type="Proteomes" id="UP000264492"/>
    </source>
</evidence>
<comment type="caution">
    <text evidence="3">The sequence shown here is derived from an EMBL/GenBank/DDBJ whole genome shotgun (WGS) entry which is preliminary data.</text>
</comment>
<feature type="signal peptide" evidence="1">
    <location>
        <begin position="1"/>
        <end position="20"/>
    </location>
</feature>
<dbReference type="Pfam" id="PF19313">
    <property type="entry name" value="DUF5916"/>
    <property type="match status" value="1"/>
</dbReference>
<feature type="chain" id="PRO_5017034706" description="DUF5916 domain-containing protein" evidence="1">
    <location>
        <begin position="21"/>
        <end position="742"/>
    </location>
</feature>
<evidence type="ECO:0000313" key="3">
    <source>
        <dbReference type="EMBL" id="RDZ27256.1"/>
    </source>
</evidence>
<name>A0A371K010_9GAMM</name>
<dbReference type="SUPFAM" id="SSF49344">
    <property type="entry name" value="CBD9-like"/>
    <property type="match status" value="1"/>
</dbReference>
<keyword evidence="1" id="KW-0732">Signal</keyword>
<dbReference type="AlphaFoldDB" id="A0A371K010"/>
<dbReference type="InterPro" id="IPR045670">
    <property type="entry name" value="DUF5916"/>
</dbReference>